<evidence type="ECO:0000313" key="2">
    <source>
        <dbReference type="EMBL" id="CAD8117184.1"/>
    </source>
</evidence>
<accession>A0A8S1QQC3</accession>
<sequence length="344" mass="39741">MVLQISVLKILFLKSIIYENCLTDTITDCKYNDFTITGISNATLESCGSSPKNLMIGPYGFQTTVTKTFTNIPPNNQLEFSVGIWKLDSWDKEGFEVYANDILLENLILDLHEGTMICRSVIWEDKLVIVTKKFQITESQVTIKLKDNLNKDVWGEDLWDESWGFREFILRVSVPCVNFYSECNYLGTLFQICQGEQSKMQHIIPFQIKSILMGPGIIVKVKGPNYFGGLIKEFTTSDPCFDSYQVIPNLLFLSFQKLYMKNEHNINFIIYMLIFNGSVFNIKINISDKIQVSKFNQSLFEFLIQGFNIDLNKLKRKQNKILQLKYLACQSSSLDYKNQINQIK</sequence>
<evidence type="ECO:0000313" key="3">
    <source>
        <dbReference type="Proteomes" id="UP000692954"/>
    </source>
</evidence>
<protein>
    <submittedName>
        <fullName evidence="2">Uncharacterized protein</fullName>
    </submittedName>
</protein>
<proteinExistence type="predicted"/>
<dbReference type="PANTHER" id="PTHR39767">
    <property type="entry name" value="CALCIUM/CALMODULIN-BINDING MEMBRANE PROTEIN PCM4-RELATED"/>
    <property type="match status" value="1"/>
</dbReference>
<keyword evidence="3" id="KW-1185">Reference proteome</keyword>
<gene>
    <name evidence="2" type="ORF">PSON_ATCC_30995.1.T1130054</name>
</gene>
<keyword evidence="1" id="KW-0732">Signal</keyword>
<comment type="caution">
    <text evidence="2">The sequence shown here is derived from an EMBL/GenBank/DDBJ whole genome shotgun (WGS) entry which is preliminary data.</text>
</comment>
<evidence type="ECO:0000256" key="1">
    <source>
        <dbReference type="SAM" id="SignalP"/>
    </source>
</evidence>
<organism evidence="2 3">
    <name type="scientific">Paramecium sonneborni</name>
    <dbReference type="NCBI Taxonomy" id="65129"/>
    <lineage>
        <taxon>Eukaryota</taxon>
        <taxon>Sar</taxon>
        <taxon>Alveolata</taxon>
        <taxon>Ciliophora</taxon>
        <taxon>Intramacronucleata</taxon>
        <taxon>Oligohymenophorea</taxon>
        <taxon>Peniculida</taxon>
        <taxon>Parameciidae</taxon>
        <taxon>Paramecium</taxon>
    </lineage>
</organism>
<reference evidence="2" key="1">
    <citation type="submission" date="2021-01" db="EMBL/GenBank/DDBJ databases">
        <authorList>
            <consortium name="Genoscope - CEA"/>
            <person name="William W."/>
        </authorList>
    </citation>
    <scope>NUCLEOTIDE SEQUENCE</scope>
</reference>
<name>A0A8S1QQC3_9CILI</name>
<dbReference type="Proteomes" id="UP000692954">
    <property type="component" value="Unassembled WGS sequence"/>
</dbReference>
<dbReference type="PANTHER" id="PTHR39767:SF2">
    <property type="entry name" value="CHROMOSOME UNDETERMINED SCAFFOLD_1, WHOLE GENOME SHOTGUN SEQUENCE"/>
    <property type="match status" value="1"/>
</dbReference>
<dbReference type="OrthoDB" id="282383at2759"/>
<feature type="chain" id="PRO_5035760700" evidence="1">
    <location>
        <begin position="24"/>
        <end position="344"/>
    </location>
</feature>
<feature type="signal peptide" evidence="1">
    <location>
        <begin position="1"/>
        <end position="23"/>
    </location>
</feature>
<dbReference type="EMBL" id="CAJJDN010000113">
    <property type="protein sequence ID" value="CAD8117184.1"/>
    <property type="molecule type" value="Genomic_DNA"/>
</dbReference>
<dbReference type="AlphaFoldDB" id="A0A8S1QQC3"/>